<keyword evidence="1" id="KW-0411">Iron-sulfur</keyword>
<dbReference type="InterPro" id="IPR017938">
    <property type="entry name" value="Riboflavin_synthase-like_b-brl"/>
</dbReference>
<dbReference type="Pfam" id="PF00175">
    <property type="entry name" value="NAD_binding_1"/>
    <property type="match status" value="1"/>
</dbReference>
<dbReference type="InterPro" id="IPR017927">
    <property type="entry name" value="FAD-bd_FR_type"/>
</dbReference>
<dbReference type="GO" id="GO:0006221">
    <property type="term" value="P:pyrimidine nucleotide biosynthetic process"/>
    <property type="evidence" value="ECO:0007669"/>
    <property type="project" value="InterPro"/>
</dbReference>
<feature type="binding site" evidence="1">
    <location>
        <position position="253"/>
    </location>
    <ligand>
        <name>[2Fe-2S] cluster</name>
        <dbReference type="ChEBI" id="CHEBI:190135"/>
    </ligand>
</feature>
<dbReference type="GO" id="GO:0046872">
    <property type="term" value="F:metal ion binding"/>
    <property type="evidence" value="ECO:0007669"/>
    <property type="project" value="UniProtKB-KW"/>
</dbReference>
<feature type="binding site" evidence="1">
    <location>
        <position position="245"/>
    </location>
    <ligand>
        <name>[2Fe-2S] cluster</name>
        <dbReference type="ChEBI" id="CHEBI:190135"/>
    </ligand>
</feature>
<dbReference type="GO" id="GO:0016491">
    <property type="term" value="F:oxidoreductase activity"/>
    <property type="evidence" value="ECO:0007669"/>
    <property type="project" value="InterPro"/>
</dbReference>
<dbReference type="InterPro" id="IPR001433">
    <property type="entry name" value="OxRdtase_FAD/NAD-bd"/>
</dbReference>
<comment type="cofactor">
    <cofactor evidence="1">
        <name>[2Fe-2S] cluster</name>
        <dbReference type="ChEBI" id="CHEBI:190135"/>
    </cofactor>
    <text evidence="1">Binds 1 [2Fe-2S] cluster per subunit.</text>
</comment>
<feature type="domain" description="FAD-binding FR-type" evidence="2">
    <location>
        <begin position="12"/>
        <end position="109"/>
    </location>
</feature>
<keyword evidence="1" id="KW-0408">Iron</keyword>
<dbReference type="InterPro" id="IPR019480">
    <property type="entry name" value="Dihydroorotate_DH_Fe-S-bd"/>
</dbReference>
<accession>A0A1W5LD32</accession>
<dbReference type="SUPFAM" id="SSF63380">
    <property type="entry name" value="Riboflavin synthase domain-like"/>
    <property type="match status" value="1"/>
</dbReference>
<dbReference type="Pfam" id="PF10418">
    <property type="entry name" value="DHODB_Fe-S_bind"/>
    <property type="match status" value="1"/>
</dbReference>
<proteinExistence type="predicted"/>
<dbReference type="GO" id="GO:0051537">
    <property type="term" value="F:2 iron, 2 sulfur cluster binding"/>
    <property type="evidence" value="ECO:0007669"/>
    <property type="project" value="UniProtKB-KW"/>
</dbReference>
<protein>
    <submittedName>
        <fullName evidence="3">NADP-coupled cytosolic bidirectional hydrogenase, diaphorase subunit NAD(P)H-flavin reductase</fullName>
    </submittedName>
</protein>
<dbReference type="PANTHER" id="PTHR43513">
    <property type="entry name" value="DIHYDROOROTATE DEHYDROGENASE B (NAD(+)), ELECTRON TRANSFER SUBUNIT"/>
    <property type="match status" value="1"/>
</dbReference>
<dbReference type="GO" id="GO:0050660">
    <property type="term" value="F:flavin adenine dinucleotide binding"/>
    <property type="evidence" value="ECO:0007669"/>
    <property type="project" value="InterPro"/>
</dbReference>
<keyword evidence="1" id="KW-0001">2Fe-2S</keyword>
<dbReference type="EMBL" id="KU509475">
    <property type="protein sequence ID" value="ANC58274.1"/>
    <property type="molecule type" value="Genomic_DNA"/>
</dbReference>
<evidence type="ECO:0000256" key="1">
    <source>
        <dbReference type="PIRSR" id="PIRSR006816-2"/>
    </source>
</evidence>
<dbReference type="PANTHER" id="PTHR43513:SF3">
    <property type="entry name" value="DIHYDROOROTATE DEHYDROGENASE B (NAD(+)), ELECTRON TRANSFER SUBUNIT-RELATED"/>
    <property type="match status" value="1"/>
</dbReference>
<reference evidence="3" key="1">
    <citation type="submission" date="2016-01" db="EMBL/GenBank/DDBJ databases">
        <title>Hydrogen oxidation by a methanotroph.</title>
        <authorList>
            <person name="Stott M.B."/>
        </authorList>
    </citation>
    <scope>NUCLEOTIDE SEQUENCE</scope>
    <source>
        <strain evidence="3">RTK17.1</strain>
    </source>
</reference>
<dbReference type="PIRSF" id="PIRSF006816">
    <property type="entry name" value="Cyc3_hyd_g"/>
    <property type="match status" value="1"/>
</dbReference>
<feature type="binding site" evidence="1">
    <location>
        <position position="261"/>
    </location>
    <ligand>
        <name>[2Fe-2S] cluster</name>
        <dbReference type="ChEBI" id="CHEBI:190135"/>
    </ligand>
</feature>
<feature type="binding site" evidence="1">
    <location>
        <position position="250"/>
    </location>
    <ligand>
        <name>[2Fe-2S] cluster</name>
        <dbReference type="ChEBI" id="CHEBI:190135"/>
    </ligand>
</feature>
<dbReference type="InterPro" id="IPR050353">
    <property type="entry name" value="PyrK_electron_transfer"/>
</dbReference>
<dbReference type="AlphaFoldDB" id="A0A1W5LD32"/>
<dbReference type="Gene3D" id="3.40.50.80">
    <property type="entry name" value="Nucleotide-binding domain of ferredoxin-NADP reductase (FNR) module"/>
    <property type="match status" value="1"/>
</dbReference>
<dbReference type="InterPro" id="IPR039261">
    <property type="entry name" value="FNR_nucleotide-bd"/>
</dbReference>
<gene>
    <name evidence="3" type="primary">hyhG</name>
</gene>
<dbReference type="Gene3D" id="2.40.30.10">
    <property type="entry name" value="Translation factors"/>
    <property type="match status" value="1"/>
</dbReference>
<dbReference type="PROSITE" id="PS51384">
    <property type="entry name" value="FAD_FR"/>
    <property type="match status" value="1"/>
</dbReference>
<evidence type="ECO:0000313" key="3">
    <source>
        <dbReference type="EMBL" id="ANC58274.1"/>
    </source>
</evidence>
<sequence>MDNPMAIEPNPLFPRMFVIEEKRKESPTVFSLYLRSVDDQPFDFSPGQFNMISAIGGGEAAISIAGDPTDTHLLIHTLRIVGNVTRSLNTLQKKDPVFIRGPYGKGWPTEQAQGKTLILVAGGIGLPPLLPLIYKAKKQRGYFKKLVLLYGARTKEELLFMPFLEKMAQEKVIDLHLSLDRPSPGWNGHVGTVITLVSTVQFDPQQTVVFCCGPEIMMRFAAREFERWKVPKENIFCSLERNMKCAIGICGHCQLSAYFLCKDGPVFPYEKIQKLLTIEEL</sequence>
<organism evidence="3">
    <name type="scientific">Candidatus Methylacidiphilum infernorum</name>
    <dbReference type="NCBI Taxonomy" id="511746"/>
    <lineage>
        <taxon>Bacteria</taxon>
        <taxon>Pseudomonadati</taxon>
        <taxon>Verrucomicrobiota</taxon>
        <taxon>Methylacidiphilae</taxon>
        <taxon>Methylacidiphilales</taxon>
        <taxon>Methylacidiphilaceae</taxon>
        <taxon>Methylacidiphilum (ex Ratnadevi et al. 2023)</taxon>
    </lineage>
</organism>
<dbReference type="CDD" id="cd06221">
    <property type="entry name" value="sulfite_reductase_like"/>
    <property type="match status" value="1"/>
</dbReference>
<dbReference type="SUPFAM" id="SSF52343">
    <property type="entry name" value="Ferredoxin reductase-like, C-terminal NADP-linked domain"/>
    <property type="match status" value="1"/>
</dbReference>
<dbReference type="InterPro" id="IPR012165">
    <property type="entry name" value="Cyt_c3_hydrogenase_gsu"/>
</dbReference>
<keyword evidence="1" id="KW-0479">Metal-binding</keyword>
<name>A0A1W5LD32_9BACT</name>
<evidence type="ECO:0000259" key="2">
    <source>
        <dbReference type="PROSITE" id="PS51384"/>
    </source>
</evidence>